<gene>
    <name evidence="2" type="ORF">WOLCODRAFT_137714</name>
</gene>
<feature type="compositionally biased region" description="Low complexity" evidence="1">
    <location>
        <begin position="11"/>
        <end position="32"/>
    </location>
</feature>
<feature type="compositionally biased region" description="Low complexity" evidence="1">
    <location>
        <begin position="162"/>
        <end position="190"/>
    </location>
</feature>
<feature type="compositionally biased region" description="Low complexity" evidence="1">
    <location>
        <begin position="133"/>
        <end position="142"/>
    </location>
</feature>
<dbReference type="Proteomes" id="UP000218811">
    <property type="component" value="Unassembled WGS sequence"/>
</dbReference>
<dbReference type="OMA" id="TKATPTM"/>
<evidence type="ECO:0000313" key="2">
    <source>
        <dbReference type="EMBL" id="PCH42121.1"/>
    </source>
</evidence>
<feature type="compositionally biased region" description="Polar residues" evidence="1">
    <location>
        <begin position="202"/>
        <end position="213"/>
    </location>
</feature>
<keyword evidence="3" id="KW-1185">Reference proteome</keyword>
<protein>
    <submittedName>
        <fullName evidence="2">Uncharacterized protein</fullName>
    </submittedName>
</protein>
<proteinExistence type="predicted"/>
<feature type="region of interest" description="Disordered" evidence="1">
    <location>
        <begin position="1"/>
        <end position="121"/>
    </location>
</feature>
<evidence type="ECO:0000256" key="1">
    <source>
        <dbReference type="SAM" id="MobiDB-lite"/>
    </source>
</evidence>
<sequence>MPADSAEASTQSQDDVNSSGSGSSPTSAPVATRSRTVIRGVQRPPVVSEITPSGVLVPSGSAQTQPARRQGLGAASAAAGRFAAAGVQRPDVLRGQKAAPSPSQTTAAPLSRSQKAASASAFAIGAGGAGARATVARPGVGVPKPRATAVRPSGLKAPTRFGAASESGASGVSAPAPALPRPASRLPALAGVGRGLRGKANGSGNTTGTKKAM</sequence>
<feature type="compositionally biased region" description="Low complexity" evidence="1">
    <location>
        <begin position="98"/>
        <end position="121"/>
    </location>
</feature>
<feature type="compositionally biased region" description="Low complexity" evidence="1">
    <location>
        <begin position="67"/>
        <end position="86"/>
    </location>
</feature>
<reference evidence="2 3" key="1">
    <citation type="journal article" date="2012" name="Science">
        <title>The Paleozoic origin of enzymatic lignin decomposition reconstructed from 31 fungal genomes.</title>
        <authorList>
            <person name="Floudas D."/>
            <person name="Binder M."/>
            <person name="Riley R."/>
            <person name="Barry K."/>
            <person name="Blanchette R.A."/>
            <person name="Henrissat B."/>
            <person name="Martinez A.T."/>
            <person name="Otillar R."/>
            <person name="Spatafora J.W."/>
            <person name="Yadav J.S."/>
            <person name="Aerts A."/>
            <person name="Benoit I."/>
            <person name="Boyd A."/>
            <person name="Carlson A."/>
            <person name="Copeland A."/>
            <person name="Coutinho P.M."/>
            <person name="de Vries R.P."/>
            <person name="Ferreira P."/>
            <person name="Findley K."/>
            <person name="Foster B."/>
            <person name="Gaskell J."/>
            <person name="Glotzer D."/>
            <person name="Gorecki P."/>
            <person name="Heitman J."/>
            <person name="Hesse C."/>
            <person name="Hori C."/>
            <person name="Igarashi K."/>
            <person name="Jurgens J.A."/>
            <person name="Kallen N."/>
            <person name="Kersten P."/>
            <person name="Kohler A."/>
            <person name="Kuees U."/>
            <person name="Kumar T.K.A."/>
            <person name="Kuo A."/>
            <person name="LaButti K."/>
            <person name="Larrondo L.F."/>
            <person name="Lindquist E."/>
            <person name="Ling A."/>
            <person name="Lombard V."/>
            <person name="Lucas S."/>
            <person name="Lundell T."/>
            <person name="Martin R."/>
            <person name="McLaughlin D.J."/>
            <person name="Morgenstern I."/>
            <person name="Morin E."/>
            <person name="Murat C."/>
            <person name="Nagy L.G."/>
            <person name="Nolan M."/>
            <person name="Ohm R.A."/>
            <person name="Patyshakuliyeva A."/>
            <person name="Rokas A."/>
            <person name="Ruiz-Duenas F.J."/>
            <person name="Sabat G."/>
            <person name="Salamov A."/>
            <person name="Samejima M."/>
            <person name="Schmutz J."/>
            <person name="Slot J.C."/>
            <person name="St John F."/>
            <person name="Stenlid J."/>
            <person name="Sun H."/>
            <person name="Sun S."/>
            <person name="Syed K."/>
            <person name="Tsang A."/>
            <person name="Wiebenga A."/>
            <person name="Young D."/>
            <person name="Pisabarro A."/>
            <person name="Eastwood D.C."/>
            <person name="Martin F."/>
            <person name="Cullen D."/>
            <person name="Grigoriev I.V."/>
            <person name="Hibbett D.S."/>
        </authorList>
    </citation>
    <scope>NUCLEOTIDE SEQUENCE [LARGE SCALE GENOMIC DNA]</scope>
    <source>
        <strain evidence="2 3">MD-104</strain>
    </source>
</reference>
<name>A0A2H3JJT8_WOLCO</name>
<organism evidence="2 3">
    <name type="scientific">Wolfiporia cocos (strain MD-104)</name>
    <name type="common">Brown rot fungus</name>
    <dbReference type="NCBI Taxonomy" id="742152"/>
    <lineage>
        <taxon>Eukaryota</taxon>
        <taxon>Fungi</taxon>
        <taxon>Dikarya</taxon>
        <taxon>Basidiomycota</taxon>
        <taxon>Agaricomycotina</taxon>
        <taxon>Agaricomycetes</taxon>
        <taxon>Polyporales</taxon>
        <taxon>Phaeolaceae</taxon>
        <taxon>Wolfiporia</taxon>
    </lineage>
</organism>
<evidence type="ECO:0000313" key="3">
    <source>
        <dbReference type="Proteomes" id="UP000218811"/>
    </source>
</evidence>
<accession>A0A2H3JJT8</accession>
<feature type="region of interest" description="Disordered" evidence="1">
    <location>
        <begin position="133"/>
        <end position="213"/>
    </location>
</feature>
<dbReference type="EMBL" id="KB468124">
    <property type="protein sequence ID" value="PCH42121.1"/>
    <property type="molecule type" value="Genomic_DNA"/>
</dbReference>
<dbReference type="AlphaFoldDB" id="A0A2H3JJT8"/>